<dbReference type="PANTHER" id="PTHR24104">
    <property type="entry name" value="E3 UBIQUITIN-PROTEIN LIGASE NHLRC1-RELATED"/>
    <property type="match status" value="1"/>
</dbReference>
<evidence type="ECO:0000313" key="3">
    <source>
        <dbReference type="EMBL" id="ACM21501.1"/>
    </source>
</evidence>
<evidence type="ECO:0000313" key="4">
    <source>
        <dbReference type="Proteomes" id="UP000007721"/>
    </source>
</evidence>
<dbReference type="eggNOG" id="COG3391">
    <property type="taxonomic scope" value="Bacteria"/>
</dbReference>
<keyword evidence="1" id="KW-0677">Repeat</keyword>
<dbReference type="PANTHER" id="PTHR24104:SF25">
    <property type="entry name" value="PROTEIN LIN-41"/>
    <property type="match status" value="1"/>
</dbReference>
<dbReference type="EMBL" id="CP001390">
    <property type="protein sequence ID" value="ACM21501.1"/>
    <property type="molecule type" value="Genomic_DNA"/>
</dbReference>
<evidence type="ECO:0000256" key="1">
    <source>
        <dbReference type="ARBA" id="ARBA00022737"/>
    </source>
</evidence>
<accession>B9M446</accession>
<dbReference type="SUPFAM" id="SSF101898">
    <property type="entry name" value="NHL repeat"/>
    <property type="match status" value="1"/>
</dbReference>
<dbReference type="Pfam" id="PF01436">
    <property type="entry name" value="NHL"/>
    <property type="match status" value="1"/>
</dbReference>
<dbReference type="HOGENOM" id="CLU_920572_0_0_7"/>
<dbReference type="Proteomes" id="UP000007721">
    <property type="component" value="Chromosome"/>
</dbReference>
<dbReference type="InterPro" id="IPR011042">
    <property type="entry name" value="6-blade_b-propeller_TolB-like"/>
</dbReference>
<dbReference type="STRING" id="316067.Geob_3158"/>
<feature type="chain" id="PRO_5002886486" evidence="2">
    <location>
        <begin position="24"/>
        <end position="300"/>
    </location>
</feature>
<dbReference type="AlphaFoldDB" id="B9M446"/>
<protein>
    <submittedName>
        <fullName evidence="3">NHL repeat domain protein</fullName>
    </submittedName>
</protein>
<keyword evidence="2" id="KW-0732">Signal</keyword>
<dbReference type="InterPro" id="IPR001258">
    <property type="entry name" value="NHL_repeat"/>
</dbReference>
<dbReference type="OrthoDB" id="9792285at2"/>
<dbReference type="KEGG" id="geo:Geob_3158"/>
<dbReference type="CDD" id="cd05819">
    <property type="entry name" value="NHL"/>
    <property type="match status" value="1"/>
</dbReference>
<name>B9M446_GEODF</name>
<dbReference type="GO" id="GO:0008270">
    <property type="term" value="F:zinc ion binding"/>
    <property type="evidence" value="ECO:0007669"/>
    <property type="project" value="UniProtKB-KW"/>
</dbReference>
<keyword evidence="4" id="KW-1185">Reference proteome</keyword>
<gene>
    <name evidence="3" type="ordered locus">Geob_3158</name>
</gene>
<evidence type="ECO:0000256" key="2">
    <source>
        <dbReference type="SAM" id="SignalP"/>
    </source>
</evidence>
<proteinExistence type="predicted"/>
<dbReference type="Gene3D" id="2.120.10.30">
    <property type="entry name" value="TolB, C-terminal domain"/>
    <property type="match status" value="2"/>
</dbReference>
<reference evidence="3 4" key="1">
    <citation type="submission" date="2009-01" db="EMBL/GenBank/DDBJ databases">
        <title>Complete sequence of Geobacter sp. FRC-32.</title>
        <authorList>
            <consortium name="US DOE Joint Genome Institute"/>
            <person name="Lucas S."/>
            <person name="Copeland A."/>
            <person name="Lapidus A."/>
            <person name="Glavina del Rio T."/>
            <person name="Dalin E."/>
            <person name="Tice H."/>
            <person name="Bruce D."/>
            <person name="Goodwin L."/>
            <person name="Pitluck S."/>
            <person name="Saunders E."/>
            <person name="Brettin T."/>
            <person name="Detter J.C."/>
            <person name="Han C."/>
            <person name="Larimer F."/>
            <person name="Land M."/>
            <person name="Hauser L."/>
            <person name="Kyrpides N."/>
            <person name="Ovchinnikova G."/>
            <person name="Kostka J."/>
            <person name="Richardson P."/>
        </authorList>
    </citation>
    <scope>NUCLEOTIDE SEQUENCE [LARGE SCALE GENOMIC DNA]</scope>
    <source>
        <strain evidence="4">DSM 22248 / JCM 15807 / FRC-32</strain>
    </source>
</reference>
<dbReference type="InterPro" id="IPR050952">
    <property type="entry name" value="TRIM-NHL_E3_ligases"/>
</dbReference>
<sequence>MISCRYFSMALAMISLLPALSFAADMVKIKHLTTIYGDEKGVELKNPEGVACDASSLVVADSGNGRLVRYTLDGDSVKGGAELRPAQLANPVRVQLSAKGDIYALDAKSRRIVRISQAGAFQGYLDPQGVPAPAFIASAFKIDSEGRFYLLDIFAERVLVLDQGGKFLSQAPFPKGYGFMVDLAVDGKGTIYLADSTNGIIYAASGAAKEFAPLVNNLREYLSFPGYLTVDARGNILVVDQNGGALVSFGQDGSFLARQLGMGRKNGLLYYPGQICLGPSGSVFIADRDNSRIQLFEAVK</sequence>
<dbReference type="RefSeq" id="WP_012648229.1">
    <property type="nucleotide sequence ID" value="NC_011979.1"/>
</dbReference>
<organism evidence="3 4">
    <name type="scientific">Geotalea daltonii (strain DSM 22248 / JCM 15807 / FRC-32)</name>
    <name type="common">Geobacter daltonii</name>
    <dbReference type="NCBI Taxonomy" id="316067"/>
    <lineage>
        <taxon>Bacteria</taxon>
        <taxon>Pseudomonadati</taxon>
        <taxon>Thermodesulfobacteriota</taxon>
        <taxon>Desulfuromonadia</taxon>
        <taxon>Geobacterales</taxon>
        <taxon>Geobacteraceae</taxon>
        <taxon>Geotalea</taxon>
    </lineage>
</organism>
<feature type="signal peptide" evidence="2">
    <location>
        <begin position="1"/>
        <end position="23"/>
    </location>
</feature>